<organism evidence="1">
    <name type="scientific">marine sediment metagenome</name>
    <dbReference type="NCBI Taxonomy" id="412755"/>
    <lineage>
        <taxon>unclassified sequences</taxon>
        <taxon>metagenomes</taxon>
        <taxon>ecological metagenomes</taxon>
    </lineage>
</organism>
<protein>
    <submittedName>
        <fullName evidence="1">Uncharacterized protein</fullName>
    </submittedName>
</protein>
<comment type="caution">
    <text evidence="1">The sequence shown here is derived from an EMBL/GenBank/DDBJ whole genome shotgun (WGS) entry which is preliminary data.</text>
</comment>
<evidence type="ECO:0000313" key="1">
    <source>
        <dbReference type="EMBL" id="GAG02298.1"/>
    </source>
</evidence>
<name>X0UPS0_9ZZZZ</name>
<accession>X0UPS0</accession>
<dbReference type="EMBL" id="BARS01022638">
    <property type="protein sequence ID" value="GAG02298.1"/>
    <property type="molecule type" value="Genomic_DNA"/>
</dbReference>
<gene>
    <name evidence="1" type="ORF">S01H1_36165</name>
</gene>
<proteinExistence type="predicted"/>
<sequence>HFNSLATLREATIKTNITPLLVNKGPSTFRTLPCLTPNHWRLTRLGHFRIADDFAAWNIKTATALPFDMFL</sequence>
<feature type="non-terminal residue" evidence="1">
    <location>
        <position position="1"/>
    </location>
</feature>
<reference evidence="1" key="1">
    <citation type="journal article" date="2014" name="Front. Microbiol.">
        <title>High frequency of phylogenetically diverse reductive dehalogenase-homologous genes in deep subseafloor sedimentary metagenomes.</title>
        <authorList>
            <person name="Kawai M."/>
            <person name="Futagami T."/>
            <person name="Toyoda A."/>
            <person name="Takaki Y."/>
            <person name="Nishi S."/>
            <person name="Hori S."/>
            <person name="Arai W."/>
            <person name="Tsubouchi T."/>
            <person name="Morono Y."/>
            <person name="Uchiyama I."/>
            <person name="Ito T."/>
            <person name="Fujiyama A."/>
            <person name="Inagaki F."/>
            <person name="Takami H."/>
        </authorList>
    </citation>
    <scope>NUCLEOTIDE SEQUENCE</scope>
    <source>
        <strain evidence="1">Expedition CK06-06</strain>
    </source>
</reference>
<dbReference type="AlphaFoldDB" id="X0UPS0"/>